<dbReference type="Proteomes" id="UP000002899">
    <property type="component" value="Chromosome III"/>
</dbReference>
<dbReference type="Pfam" id="PF00349">
    <property type="entry name" value="Hexokinase_1"/>
    <property type="match status" value="1"/>
</dbReference>
<evidence type="ECO:0000256" key="10">
    <source>
        <dbReference type="ARBA" id="ARBA00047905"/>
    </source>
</evidence>
<evidence type="ECO:0000259" key="13">
    <source>
        <dbReference type="Pfam" id="PF03727"/>
    </source>
</evidence>
<dbReference type="SUPFAM" id="SSF53067">
    <property type="entry name" value="Actin-like ATPase domain"/>
    <property type="match status" value="2"/>
</dbReference>
<comment type="catalytic activity">
    <reaction evidence="10">
        <text>D-fructose + ATP = D-fructose 6-phosphate + ADP + H(+)</text>
        <dbReference type="Rhea" id="RHEA:16125"/>
        <dbReference type="ChEBI" id="CHEBI:15378"/>
        <dbReference type="ChEBI" id="CHEBI:30616"/>
        <dbReference type="ChEBI" id="CHEBI:37721"/>
        <dbReference type="ChEBI" id="CHEBI:61527"/>
        <dbReference type="ChEBI" id="CHEBI:456216"/>
        <dbReference type="EC" id="2.7.1.1"/>
    </reaction>
    <physiologicalReaction direction="left-to-right" evidence="10">
        <dbReference type="Rhea" id="RHEA:16126"/>
    </physiologicalReaction>
</comment>
<evidence type="ECO:0000256" key="2">
    <source>
        <dbReference type="ARBA" id="ARBA00005028"/>
    </source>
</evidence>
<dbReference type="OrthoDB" id="419537at2759"/>
<comment type="similarity">
    <text evidence="3 11">Belongs to the hexokinase family.</text>
</comment>
<dbReference type="PANTHER" id="PTHR19443">
    <property type="entry name" value="HEXOKINASE"/>
    <property type="match status" value="1"/>
</dbReference>
<dbReference type="EC" id="2.7.1.-" evidence="11"/>
<sequence>MSEETESVPRPLSPLVEFDHRLKLLTSQMDLSIEFLKDMSTSFYIDLMRGVKAHKRHKNLWIPTECPFKMLDSFICNIPTGNEKGVFYAVDFGGSNYRAVRVKIDGDGKLQRTQSIYTLKYVTAFSKKGLLDKHTTATELFDHFAQRIGDVIKEAGESDDPKPKSVGFTFSFPCTMSSKTSAILIDWTKDFETGRATNDQVEGRDVCALLDNAFVRNKVNAKTAILINDTVGTLLSCCYQKPKGFPDCKIGLIIGTGCNICYIEPDYKKYGYEGSIVNVEMNNYDKELPITPVDFAVDWETSNKGRDLYEKLLSGAYLGEVVRHYMILLLRQKATPLMYEWGSFTSYDAGIVLNDNDDLKESARVAKENWKADLTKEELIGLRKVCEATFERSAALAAVAIISTGRRARAHPTRPITCAIDGSLYVKNPWYNKKLEYYVDAVSRSDLKGSIVLLAADDGSGKGAAIAAAMENCT</sequence>
<evidence type="ECO:0000256" key="6">
    <source>
        <dbReference type="ARBA" id="ARBA00022777"/>
    </source>
</evidence>
<dbReference type="GO" id="GO:0001678">
    <property type="term" value="P:intracellular glucose homeostasis"/>
    <property type="evidence" value="ECO:0007669"/>
    <property type="project" value="InterPro"/>
</dbReference>
<accession>A0A0K3ASC8</accession>
<evidence type="ECO:0000256" key="4">
    <source>
        <dbReference type="ARBA" id="ARBA00022679"/>
    </source>
</evidence>
<reference evidence="14 15" key="3">
    <citation type="journal article" date="2016" name="Sci. Rep.">
        <title>Genome-wide diversity and gene expression profiling of Babesia microti isolates identify polymorphic genes that mediate host-pathogen interactions.</title>
        <authorList>
            <person name="Silva J.C."/>
            <person name="Cornillot E."/>
            <person name="McCracken C."/>
            <person name="Usmani-Brown S."/>
            <person name="Dwivedi A."/>
            <person name="Ifeonu O.O."/>
            <person name="Crabtree J."/>
            <person name="Gotia H.T."/>
            <person name="Virji A.Z."/>
            <person name="Reynes C."/>
            <person name="Colinge J."/>
            <person name="Kumar V."/>
            <person name="Lawres L."/>
            <person name="Pazzi J.E."/>
            <person name="Pablo J.V."/>
            <person name="Hung C."/>
            <person name="Brancato J."/>
            <person name="Kumari P."/>
            <person name="Orvis J."/>
            <person name="Tretina K."/>
            <person name="Chibucos M."/>
            <person name="Ott S."/>
            <person name="Sadzewicz L."/>
            <person name="Sengamalay N."/>
            <person name="Shetty A.C."/>
            <person name="Su Q."/>
            <person name="Tallon L."/>
            <person name="Fraser C.M."/>
            <person name="Frutos R."/>
            <person name="Molina D.M."/>
            <person name="Krause P.J."/>
            <person name="Ben Mamoun C."/>
        </authorList>
    </citation>
    <scope>NUCLEOTIDE SEQUENCE [LARGE SCALE GENOMIC DNA]</scope>
    <source>
        <strain evidence="14 15">RI</strain>
    </source>
</reference>
<dbReference type="InterPro" id="IPR022673">
    <property type="entry name" value="Hexokinase_C"/>
</dbReference>
<feature type="domain" description="Hexokinase C-terminal" evidence="13">
    <location>
        <begin position="249"/>
        <end position="470"/>
    </location>
</feature>
<dbReference type="GO" id="GO:0005536">
    <property type="term" value="F:D-glucose binding"/>
    <property type="evidence" value="ECO:0007669"/>
    <property type="project" value="InterPro"/>
</dbReference>
<dbReference type="EMBL" id="LN871598">
    <property type="protein sequence ID" value="CTQ41518.1"/>
    <property type="molecule type" value="Genomic_DNA"/>
</dbReference>
<evidence type="ECO:0000256" key="9">
    <source>
        <dbReference type="ARBA" id="ARBA00044613"/>
    </source>
</evidence>
<reference evidence="14 15" key="2">
    <citation type="journal article" date="2013" name="PLoS ONE">
        <title>Whole genome mapping and re-organization of the nuclear and mitochondrial genomes of Babesia microti isolates.</title>
        <authorList>
            <person name="Cornillot E."/>
            <person name="Dassouli A."/>
            <person name="Garg A."/>
            <person name="Pachikara N."/>
            <person name="Randazzo S."/>
            <person name="Depoix D."/>
            <person name="Carcy B."/>
            <person name="Delbecq S."/>
            <person name="Frutos R."/>
            <person name="Silva J.C."/>
            <person name="Sutton R."/>
            <person name="Krause P.J."/>
            <person name="Mamoun C.B."/>
        </authorList>
    </citation>
    <scope>NUCLEOTIDE SEQUENCE [LARGE SCALE GENOMIC DNA]</scope>
    <source>
        <strain evidence="14 15">RI</strain>
    </source>
</reference>
<keyword evidence="7 11" id="KW-0067">ATP-binding</keyword>
<dbReference type="OMA" id="ADCVQQF"/>
<dbReference type="InterPro" id="IPR043129">
    <property type="entry name" value="ATPase_NBD"/>
</dbReference>
<keyword evidence="8 11" id="KW-0324">Glycolysis</keyword>
<organism evidence="14 15">
    <name type="scientific">Babesia microti (strain RI)</name>
    <dbReference type="NCBI Taxonomy" id="1133968"/>
    <lineage>
        <taxon>Eukaryota</taxon>
        <taxon>Sar</taxon>
        <taxon>Alveolata</taxon>
        <taxon>Apicomplexa</taxon>
        <taxon>Aconoidasida</taxon>
        <taxon>Piroplasmida</taxon>
        <taxon>Babesiidae</taxon>
        <taxon>Babesia</taxon>
    </lineage>
</organism>
<dbReference type="KEGG" id="bmic:BMR1_03g04600"/>
<comment type="catalytic activity">
    <reaction evidence="9">
        <text>a D-hexose + ATP = a D-hexose 6-phosphate + ADP + H(+)</text>
        <dbReference type="Rhea" id="RHEA:22740"/>
        <dbReference type="ChEBI" id="CHEBI:4194"/>
        <dbReference type="ChEBI" id="CHEBI:15378"/>
        <dbReference type="ChEBI" id="CHEBI:30616"/>
        <dbReference type="ChEBI" id="CHEBI:229467"/>
        <dbReference type="ChEBI" id="CHEBI:456216"/>
        <dbReference type="EC" id="2.7.1.1"/>
    </reaction>
    <physiologicalReaction direction="left-to-right" evidence="9">
        <dbReference type="Rhea" id="RHEA:22741"/>
    </physiologicalReaction>
</comment>
<keyword evidence="5 11" id="KW-0547">Nucleotide-binding</keyword>
<proteinExistence type="inferred from homology"/>
<dbReference type="GO" id="GO:0005524">
    <property type="term" value="F:ATP binding"/>
    <property type="evidence" value="ECO:0007669"/>
    <property type="project" value="UniProtKB-UniRule"/>
</dbReference>
<evidence type="ECO:0000259" key="12">
    <source>
        <dbReference type="Pfam" id="PF00349"/>
    </source>
</evidence>
<dbReference type="Gene3D" id="3.30.420.40">
    <property type="match status" value="1"/>
</dbReference>
<dbReference type="GO" id="GO:0006006">
    <property type="term" value="P:glucose metabolic process"/>
    <property type="evidence" value="ECO:0007669"/>
    <property type="project" value="TreeGrafter"/>
</dbReference>
<protein>
    <recommendedName>
        <fullName evidence="11">Phosphotransferase</fullName>
        <ecNumber evidence="11">2.7.1.-</ecNumber>
    </recommendedName>
</protein>
<evidence type="ECO:0000256" key="11">
    <source>
        <dbReference type="RuleBase" id="RU362007"/>
    </source>
</evidence>
<dbReference type="VEuPathDB" id="PiroplasmaDB:BMR1_03g04600"/>
<dbReference type="PANTHER" id="PTHR19443:SF16">
    <property type="entry name" value="HEXOKINASE TYPE 1-RELATED"/>
    <property type="match status" value="1"/>
</dbReference>
<evidence type="ECO:0000313" key="14">
    <source>
        <dbReference type="EMBL" id="CTQ41518.1"/>
    </source>
</evidence>
<gene>
    <name evidence="14" type="ORF">BMR1_03g04600</name>
</gene>
<dbReference type="CDD" id="cd24000">
    <property type="entry name" value="ASKHA_NBD_HK"/>
    <property type="match status" value="1"/>
</dbReference>
<evidence type="ECO:0000256" key="7">
    <source>
        <dbReference type="ARBA" id="ARBA00022840"/>
    </source>
</evidence>
<dbReference type="InterPro" id="IPR022672">
    <property type="entry name" value="Hexokinase_N"/>
</dbReference>
<dbReference type="GO" id="GO:0005829">
    <property type="term" value="C:cytosol"/>
    <property type="evidence" value="ECO:0007669"/>
    <property type="project" value="TreeGrafter"/>
</dbReference>
<evidence type="ECO:0000256" key="8">
    <source>
        <dbReference type="ARBA" id="ARBA00023152"/>
    </source>
</evidence>
<feature type="domain" description="Hexokinase N-terminal" evidence="12">
    <location>
        <begin position="23"/>
        <end position="239"/>
    </location>
</feature>
<dbReference type="PRINTS" id="PR00475">
    <property type="entry name" value="HEXOKINASE"/>
</dbReference>
<evidence type="ECO:0000313" key="15">
    <source>
        <dbReference type="Proteomes" id="UP000002899"/>
    </source>
</evidence>
<dbReference type="GeneID" id="24425567"/>
<keyword evidence="6 11" id="KW-0418">Kinase</keyword>
<dbReference type="PROSITE" id="PS51748">
    <property type="entry name" value="HEXOKINASE_2"/>
    <property type="match status" value="1"/>
</dbReference>
<dbReference type="AlphaFoldDB" id="A0A0K3ASC8"/>
<dbReference type="GO" id="GO:0006096">
    <property type="term" value="P:glycolytic process"/>
    <property type="evidence" value="ECO:0007669"/>
    <property type="project" value="UniProtKB-UniPathway"/>
</dbReference>
<evidence type="ECO:0000256" key="5">
    <source>
        <dbReference type="ARBA" id="ARBA00022741"/>
    </source>
</evidence>
<comment type="pathway">
    <text evidence="2">Carbohydrate metabolism; hexose metabolism.</text>
</comment>
<dbReference type="Gene3D" id="3.40.367.20">
    <property type="match status" value="1"/>
</dbReference>
<dbReference type="GO" id="GO:0004340">
    <property type="term" value="F:glucokinase activity"/>
    <property type="evidence" value="ECO:0007669"/>
    <property type="project" value="TreeGrafter"/>
</dbReference>
<evidence type="ECO:0000256" key="3">
    <source>
        <dbReference type="ARBA" id="ARBA00009225"/>
    </source>
</evidence>
<dbReference type="UniPathway" id="UPA00109">
    <property type="reaction ID" value="UER00180"/>
</dbReference>
<dbReference type="GO" id="GO:0005739">
    <property type="term" value="C:mitochondrion"/>
    <property type="evidence" value="ECO:0007669"/>
    <property type="project" value="TreeGrafter"/>
</dbReference>
<evidence type="ECO:0000256" key="1">
    <source>
        <dbReference type="ARBA" id="ARBA00004888"/>
    </source>
</evidence>
<dbReference type="Pfam" id="PF03727">
    <property type="entry name" value="Hexokinase_2"/>
    <property type="match status" value="1"/>
</dbReference>
<name>A0A0K3ASC8_BABMR</name>
<comment type="pathway">
    <text evidence="1">Carbohydrate degradation; glycolysis; D-glyceraldehyde 3-phosphate and glycerone phosphate from D-glucose: step 1/4.</text>
</comment>
<dbReference type="InterPro" id="IPR001312">
    <property type="entry name" value="Hexokinase"/>
</dbReference>
<keyword evidence="4 11" id="KW-0808">Transferase</keyword>
<reference evidence="14 15" key="1">
    <citation type="journal article" date="2012" name="Nucleic Acids Res.">
        <title>Sequencing of the smallest Apicomplexan genome from the human pathogen Babesia microti.</title>
        <authorList>
            <person name="Cornillot E."/>
            <person name="Hadj-Kaddour K."/>
            <person name="Dassouli A."/>
            <person name="Noel B."/>
            <person name="Ranwez V."/>
            <person name="Vacherie B."/>
            <person name="Augagneur Y."/>
            <person name="Bres V."/>
            <person name="Duclos A."/>
            <person name="Randazzo S."/>
            <person name="Carcy B."/>
            <person name="Debierre-Grockiego F."/>
            <person name="Delbecq S."/>
            <person name="Moubri-Menage K."/>
            <person name="Shams-Eldin H."/>
            <person name="Usmani-Brown S."/>
            <person name="Bringaud F."/>
            <person name="Wincker P."/>
            <person name="Vivares C.P."/>
            <person name="Schwarz R.T."/>
            <person name="Schetters T.P."/>
            <person name="Krause P.J."/>
            <person name="Gorenflot A."/>
            <person name="Berry V."/>
            <person name="Barbe V."/>
            <person name="Ben Mamoun C."/>
        </authorList>
    </citation>
    <scope>NUCLEOTIDE SEQUENCE [LARGE SCALE GENOMIC DNA]</scope>
    <source>
        <strain evidence="14 15">RI</strain>
    </source>
</reference>
<dbReference type="RefSeq" id="XP_012649529.1">
    <property type="nucleotide sequence ID" value="XM_012794075.1"/>
</dbReference>
<dbReference type="GO" id="GO:0008865">
    <property type="term" value="F:fructokinase activity"/>
    <property type="evidence" value="ECO:0007669"/>
    <property type="project" value="TreeGrafter"/>
</dbReference>
<keyword evidence="15" id="KW-1185">Reference proteome</keyword>